<keyword evidence="3" id="KW-1185">Reference proteome</keyword>
<feature type="compositionally biased region" description="Low complexity" evidence="1">
    <location>
        <begin position="111"/>
        <end position="122"/>
    </location>
</feature>
<feature type="compositionally biased region" description="Basic and acidic residues" evidence="1">
    <location>
        <begin position="124"/>
        <end position="145"/>
    </location>
</feature>
<reference evidence="2 3" key="1">
    <citation type="submission" date="2015-09" db="EMBL/GenBank/DDBJ databases">
        <title>Trachymyrmex zeteki WGS genome.</title>
        <authorList>
            <person name="Nygaard S."/>
            <person name="Hu H."/>
            <person name="Boomsma J."/>
            <person name="Zhang G."/>
        </authorList>
    </citation>
    <scope>NUCLEOTIDE SEQUENCE [LARGE SCALE GENOMIC DNA]</scope>
    <source>
        <strain evidence="2">Tzet28-1</strain>
        <tissue evidence="2">Whole body</tissue>
    </source>
</reference>
<dbReference type="EMBL" id="KQ982972">
    <property type="protein sequence ID" value="KYQ48601.1"/>
    <property type="molecule type" value="Genomic_DNA"/>
</dbReference>
<evidence type="ECO:0000256" key="1">
    <source>
        <dbReference type="SAM" id="MobiDB-lite"/>
    </source>
</evidence>
<dbReference type="Proteomes" id="UP000075809">
    <property type="component" value="Unassembled WGS sequence"/>
</dbReference>
<sequence length="151" mass="16324">MCNANRYARGARLHNRRNCESDGVVPGGGESRGWKKRRTKRTKHETVEEDERAVAAAAAEVARSGDLYQSQRTPVTMATKLDFFFEVFSALLAGAHSPETGGSGGGKGGSTEETAAVAAAQADGDEHGTEKEGMKERNEERERVSRRSGRL</sequence>
<protein>
    <submittedName>
        <fullName evidence="2">Uncharacterized protein</fullName>
    </submittedName>
</protein>
<name>A0A151WLD9_9HYME</name>
<gene>
    <name evidence="2" type="ORF">ALC60_12348</name>
</gene>
<feature type="compositionally biased region" description="Basic residues" evidence="1">
    <location>
        <begin position="34"/>
        <end position="43"/>
    </location>
</feature>
<evidence type="ECO:0000313" key="3">
    <source>
        <dbReference type="Proteomes" id="UP000075809"/>
    </source>
</evidence>
<accession>A0A151WLD9</accession>
<organism evidence="2 3">
    <name type="scientific">Mycetomoellerius zeteki</name>
    <dbReference type="NCBI Taxonomy" id="64791"/>
    <lineage>
        <taxon>Eukaryota</taxon>
        <taxon>Metazoa</taxon>
        <taxon>Ecdysozoa</taxon>
        <taxon>Arthropoda</taxon>
        <taxon>Hexapoda</taxon>
        <taxon>Insecta</taxon>
        <taxon>Pterygota</taxon>
        <taxon>Neoptera</taxon>
        <taxon>Endopterygota</taxon>
        <taxon>Hymenoptera</taxon>
        <taxon>Apocrita</taxon>
        <taxon>Aculeata</taxon>
        <taxon>Formicoidea</taxon>
        <taxon>Formicidae</taxon>
        <taxon>Myrmicinae</taxon>
        <taxon>Mycetomoellerius</taxon>
    </lineage>
</organism>
<evidence type="ECO:0000313" key="2">
    <source>
        <dbReference type="EMBL" id="KYQ48601.1"/>
    </source>
</evidence>
<proteinExistence type="predicted"/>
<feature type="region of interest" description="Disordered" evidence="1">
    <location>
        <begin position="18"/>
        <end position="51"/>
    </location>
</feature>
<dbReference type="AlphaFoldDB" id="A0A151WLD9"/>
<feature type="region of interest" description="Disordered" evidence="1">
    <location>
        <begin position="95"/>
        <end position="151"/>
    </location>
</feature>